<evidence type="ECO:0000313" key="2">
    <source>
        <dbReference type="EMBL" id="KAK4205848.1"/>
    </source>
</evidence>
<dbReference type="Proteomes" id="UP001301769">
    <property type="component" value="Unassembled WGS sequence"/>
</dbReference>
<feature type="domain" description="NB-ARC" evidence="1">
    <location>
        <begin position="28"/>
        <end position="188"/>
    </location>
</feature>
<feature type="non-terminal residue" evidence="2">
    <location>
        <position position="1"/>
    </location>
</feature>
<evidence type="ECO:0000313" key="3">
    <source>
        <dbReference type="Proteomes" id="UP001301769"/>
    </source>
</evidence>
<dbReference type="SUPFAM" id="SSF52540">
    <property type="entry name" value="P-loop containing nucleoside triphosphate hydrolases"/>
    <property type="match status" value="1"/>
</dbReference>
<dbReference type="AlphaFoldDB" id="A0AAN6XS03"/>
<protein>
    <submittedName>
        <fullName evidence="2">P-loop containing nucleoside triphosphate hydrolase protein</fullName>
    </submittedName>
</protein>
<keyword evidence="2" id="KW-0378">Hydrolase</keyword>
<proteinExistence type="predicted"/>
<dbReference type="GO" id="GO:0043531">
    <property type="term" value="F:ADP binding"/>
    <property type="evidence" value="ECO:0007669"/>
    <property type="project" value="InterPro"/>
</dbReference>
<dbReference type="InterPro" id="IPR002182">
    <property type="entry name" value="NB-ARC"/>
</dbReference>
<reference evidence="2" key="1">
    <citation type="journal article" date="2023" name="Mol. Phylogenet. Evol.">
        <title>Genome-scale phylogeny and comparative genomics of the fungal order Sordariales.</title>
        <authorList>
            <person name="Hensen N."/>
            <person name="Bonometti L."/>
            <person name="Westerberg I."/>
            <person name="Brannstrom I.O."/>
            <person name="Guillou S."/>
            <person name="Cros-Aarteil S."/>
            <person name="Calhoun S."/>
            <person name="Haridas S."/>
            <person name="Kuo A."/>
            <person name="Mondo S."/>
            <person name="Pangilinan J."/>
            <person name="Riley R."/>
            <person name="LaButti K."/>
            <person name="Andreopoulos B."/>
            <person name="Lipzen A."/>
            <person name="Chen C."/>
            <person name="Yan M."/>
            <person name="Daum C."/>
            <person name="Ng V."/>
            <person name="Clum A."/>
            <person name="Steindorff A."/>
            <person name="Ohm R.A."/>
            <person name="Martin F."/>
            <person name="Silar P."/>
            <person name="Natvig D.O."/>
            <person name="Lalanne C."/>
            <person name="Gautier V."/>
            <person name="Ament-Velasquez S.L."/>
            <person name="Kruys A."/>
            <person name="Hutchinson M.I."/>
            <person name="Powell A.J."/>
            <person name="Barry K."/>
            <person name="Miller A.N."/>
            <person name="Grigoriev I.V."/>
            <person name="Debuchy R."/>
            <person name="Gladieux P."/>
            <person name="Hiltunen Thoren M."/>
            <person name="Johannesson H."/>
        </authorList>
    </citation>
    <scope>NUCLEOTIDE SEQUENCE</scope>
    <source>
        <strain evidence="2">PSN293</strain>
    </source>
</reference>
<sequence length="388" mass="44512">WVVPFERNKEFVGRESIVEKLLGRVPPLTDEDRCQWVAIEGLGGIGKTQIALETAFRVREKYQDCSVFWVPAVDTTSFENAYRTIGRELQVAGIDEDTADVKTLVKNALSRKHVGSWLLVIDNADDRKLLFDDMHLAKYLPSSPKGSILFTTRNHDIVSKLDIPANNVIIIKEMNKDEALALFKMYLHEDQIRDTDCTTKLLEFLIYLPLAIRQASAFMARNQITVMAYFKLCSSSDEETIGVLSKHFDDRHRYDKSQNAIATTWLISFQHISHHYPLAADYLEFMCFLVEKDIPQSLLPPAPSKIDALEAIGTLKAYAFVTQRQQQDAYDIHRLVQLSMFNWLAQAGKQEECATKVLQQLTNIFPHADHENRNVWIRYLPHSLKVLK</sequence>
<evidence type="ECO:0000259" key="1">
    <source>
        <dbReference type="Pfam" id="PF00931"/>
    </source>
</evidence>
<dbReference type="Gene3D" id="3.40.50.300">
    <property type="entry name" value="P-loop containing nucleotide triphosphate hydrolases"/>
    <property type="match status" value="1"/>
</dbReference>
<dbReference type="PANTHER" id="PTHR46082:SF6">
    <property type="entry name" value="AAA+ ATPASE DOMAIN-CONTAINING PROTEIN-RELATED"/>
    <property type="match status" value="1"/>
</dbReference>
<dbReference type="GO" id="GO:0016787">
    <property type="term" value="F:hydrolase activity"/>
    <property type="evidence" value="ECO:0007669"/>
    <property type="project" value="UniProtKB-KW"/>
</dbReference>
<dbReference type="EMBL" id="MU858740">
    <property type="protein sequence ID" value="KAK4205848.1"/>
    <property type="molecule type" value="Genomic_DNA"/>
</dbReference>
<organism evidence="2 3">
    <name type="scientific">Rhypophila decipiens</name>
    <dbReference type="NCBI Taxonomy" id="261697"/>
    <lineage>
        <taxon>Eukaryota</taxon>
        <taxon>Fungi</taxon>
        <taxon>Dikarya</taxon>
        <taxon>Ascomycota</taxon>
        <taxon>Pezizomycotina</taxon>
        <taxon>Sordariomycetes</taxon>
        <taxon>Sordariomycetidae</taxon>
        <taxon>Sordariales</taxon>
        <taxon>Naviculisporaceae</taxon>
        <taxon>Rhypophila</taxon>
    </lineage>
</organism>
<dbReference type="InterPro" id="IPR027417">
    <property type="entry name" value="P-loop_NTPase"/>
</dbReference>
<gene>
    <name evidence="2" type="ORF">QBC37DRAFT_264602</name>
</gene>
<reference evidence="2" key="2">
    <citation type="submission" date="2023-05" db="EMBL/GenBank/DDBJ databases">
        <authorList>
            <consortium name="Lawrence Berkeley National Laboratory"/>
            <person name="Steindorff A."/>
            <person name="Hensen N."/>
            <person name="Bonometti L."/>
            <person name="Westerberg I."/>
            <person name="Brannstrom I.O."/>
            <person name="Guillou S."/>
            <person name="Cros-Aarteil S."/>
            <person name="Calhoun S."/>
            <person name="Haridas S."/>
            <person name="Kuo A."/>
            <person name="Mondo S."/>
            <person name="Pangilinan J."/>
            <person name="Riley R."/>
            <person name="Labutti K."/>
            <person name="Andreopoulos B."/>
            <person name="Lipzen A."/>
            <person name="Chen C."/>
            <person name="Yanf M."/>
            <person name="Daum C."/>
            <person name="Ng V."/>
            <person name="Clum A."/>
            <person name="Ohm R."/>
            <person name="Martin F."/>
            <person name="Silar P."/>
            <person name="Natvig D."/>
            <person name="Lalanne C."/>
            <person name="Gautier V."/>
            <person name="Ament-Velasquez S.L."/>
            <person name="Kruys A."/>
            <person name="Hutchinson M.I."/>
            <person name="Powell A.J."/>
            <person name="Barry K."/>
            <person name="Miller A.N."/>
            <person name="Grigoriev I.V."/>
            <person name="Debuchy R."/>
            <person name="Gladieux P."/>
            <person name="Thoren M.H."/>
            <person name="Johannesson H."/>
        </authorList>
    </citation>
    <scope>NUCLEOTIDE SEQUENCE</scope>
    <source>
        <strain evidence="2">PSN293</strain>
    </source>
</reference>
<dbReference type="InterPro" id="IPR053137">
    <property type="entry name" value="NLR-like"/>
</dbReference>
<dbReference type="PANTHER" id="PTHR46082">
    <property type="entry name" value="ATP/GTP-BINDING PROTEIN-RELATED"/>
    <property type="match status" value="1"/>
</dbReference>
<keyword evidence="3" id="KW-1185">Reference proteome</keyword>
<feature type="non-terminal residue" evidence="2">
    <location>
        <position position="388"/>
    </location>
</feature>
<name>A0AAN6XS03_9PEZI</name>
<accession>A0AAN6XS03</accession>
<dbReference type="Pfam" id="PF00931">
    <property type="entry name" value="NB-ARC"/>
    <property type="match status" value="1"/>
</dbReference>
<comment type="caution">
    <text evidence="2">The sequence shown here is derived from an EMBL/GenBank/DDBJ whole genome shotgun (WGS) entry which is preliminary data.</text>
</comment>